<proteinExistence type="predicted"/>
<accession>A0A1W1UGY7</accession>
<gene>
    <name evidence="1" type="ORF">SAMN00790413_05505</name>
</gene>
<reference evidence="1 2" key="1">
    <citation type="submission" date="2017-04" db="EMBL/GenBank/DDBJ databases">
        <authorList>
            <person name="Afonso C.L."/>
            <person name="Miller P.J."/>
            <person name="Scott M.A."/>
            <person name="Spackman E."/>
            <person name="Goraichik I."/>
            <person name="Dimitrov K.M."/>
            <person name="Suarez D.L."/>
            <person name="Swayne D.E."/>
        </authorList>
    </citation>
    <scope>NUCLEOTIDE SEQUENCE [LARGE SCALE GENOMIC DNA]</scope>
    <source>
        <strain evidence="1 2">KR-140</strain>
    </source>
</reference>
<sequence>MVHGDQATPTGVVNNISPHLLQGRTNVQRSSLPRAESQVFGDTGVAILISSGVRAATPDRTYGCGPTM</sequence>
<protein>
    <submittedName>
        <fullName evidence="1">Uncharacterized protein</fullName>
    </submittedName>
</protein>
<evidence type="ECO:0000313" key="2">
    <source>
        <dbReference type="Proteomes" id="UP000192582"/>
    </source>
</evidence>
<keyword evidence="2" id="KW-1185">Reference proteome</keyword>
<evidence type="ECO:0000313" key="1">
    <source>
        <dbReference type="EMBL" id="SMB80356.1"/>
    </source>
</evidence>
<organism evidence="1 2">
    <name type="scientific">Deinococcus hopiensis KR-140</name>
    <dbReference type="NCBI Taxonomy" id="695939"/>
    <lineage>
        <taxon>Bacteria</taxon>
        <taxon>Thermotogati</taxon>
        <taxon>Deinococcota</taxon>
        <taxon>Deinococci</taxon>
        <taxon>Deinococcales</taxon>
        <taxon>Deinococcaceae</taxon>
        <taxon>Deinococcus</taxon>
    </lineage>
</organism>
<name>A0A1W1UGY7_9DEIO</name>
<dbReference type="EMBL" id="FWWU01000004">
    <property type="protein sequence ID" value="SMB80356.1"/>
    <property type="molecule type" value="Genomic_DNA"/>
</dbReference>
<dbReference type="AlphaFoldDB" id="A0A1W1UGY7"/>
<dbReference type="Proteomes" id="UP000192582">
    <property type="component" value="Unassembled WGS sequence"/>
</dbReference>